<reference evidence="2" key="1">
    <citation type="journal article" date="2019" name="Int. J. Syst. Evol. Microbiol.">
        <title>The Global Catalogue of Microorganisms (GCM) 10K type strain sequencing project: providing services to taxonomists for standard genome sequencing and annotation.</title>
        <authorList>
            <consortium name="The Broad Institute Genomics Platform"/>
            <consortium name="The Broad Institute Genome Sequencing Center for Infectious Disease"/>
            <person name="Wu L."/>
            <person name="Ma J."/>
        </authorList>
    </citation>
    <scope>NUCLEOTIDE SEQUENCE [LARGE SCALE GENOMIC DNA]</scope>
    <source>
        <strain evidence="2">JCM 16902</strain>
    </source>
</reference>
<dbReference type="RefSeq" id="WP_231484333.1">
    <property type="nucleotide sequence ID" value="NZ_BAAAZO010000001.1"/>
</dbReference>
<protein>
    <recommendedName>
        <fullName evidence="3">Transcriptional regulator, AbiEi antitoxin, Type IV TA system</fullName>
    </recommendedName>
</protein>
<comment type="caution">
    <text evidence="1">The sequence shown here is derived from an EMBL/GenBank/DDBJ whole genome shotgun (WGS) entry which is preliminary data.</text>
</comment>
<gene>
    <name evidence="1" type="ORF">GCM10022223_08110</name>
</gene>
<proteinExistence type="predicted"/>
<evidence type="ECO:0000313" key="2">
    <source>
        <dbReference type="Proteomes" id="UP001501074"/>
    </source>
</evidence>
<evidence type="ECO:0000313" key="1">
    <source>
        <dbReference type="EMBL" id="GAA3595338.1"/>
    </source>
</evidence>
<evidence type="ECO:0008006" key="3">
    <source>
        <dbReference type="Google" id="ProtNLM"/>
    </source>
</evidence>
<dbReference type="EMBL" id="BAAAZO010000001">
    <property type="protein sequence ID" value="GAA3595338.1"/>
    <property type="molecule type" value="Genomic_DNA"/>
</dbReference>
<organism evidence="1 2">
    <name type="scientific">Kineosporia mesophila</name>
    <dbReference type="NCBI Taxonomy" id="566012"/>
    <lineage>
        <taxon>Bacteria</taxon>
        <taxon>Bacillati</taxon>
        <taxon>Actinomycetota</taxon>
        <taxon>Actinomycetes</taxon>
        <taxon>Kineosporiales</taxon>
        <taxon>Kineosporiaceae</taxon>
        <taxon>Kineosporia</taxon>
    </lineage>
</organism>
<name>A0ABP6Z2G4_9ACTN</name>
<accession>A0ABP6Z2G4</accession>
<keyword evidence="2" id="KW-1185">Reference proteome</keyword>
<sequence>MGDPWTNLAVVQEGTVARRQLLAMGLSSRQARRHVDNGRWQVALPGVYIIHTGPPTAIARIWAAVLYCGDGAVAGGRTALGLAQALPRTGPIEICIPHRGGARAVPGISVHRVRDLFARSDRFLSPPRLRTEHAVLDVADREESPEAVCGLVLGVLQRRLTTSRALSAALSRRSRHRWRGLVDDLLAEFTDGVQSPLERRYLRDVERAHRLPPALRNVGATEPDGRQRHRDVRYEKWRLIVELDGQEAHPRSDAFRDMRRDNVVVADRQAVLRHGWRDVAGRPCAVAAQVSAVLAAYGWRGRARPCGPACPVGRTR</sequence>
<dbReference type="Proteomes" id="UP001501074">
    <property type="component" value="Unassembled WGS sequence"/>
</dbReference>